<feature type="region of interest" description="Disordered" evidence="1">
    <location>
        <begin position="1"/>
        <end position="65"/>
    </location>
</feature>
<feature type="compositionally biased region" description="Polar residues" evidence="1">
    <location>
        <begin position="34"/>
        <end position="53"/>
    </location>
</feature>
<keyword evidence="3" id="KW-1185">Reference proteome</keyword>
<proteinExistence type="predicted"/>
<dbReference type="AlphaFoldDB" id="A0A7J6I7D8"/>
<dbReference type="EMBL" id="JAATIQ010000004">
    <property type="protein sequence ID" value="KAF4403477.1"/>
    <property type="molecule type" value="Genomic_DNA"/>
</dbReference>
<evidence type="ECO:0000313" key="3">
    <source>
        <dbReference type="Proteomes" id="UP000583929"/>
    </source>
</evidence>
<gene>
    <name evidence="2" type="ORF">G4B88_008123</name>
</gene>
<protein>
    <submittedName>
        <fullName evidence="2">Uncharacterized protein</fullName>
    </submittedName>
</protein>
<organism evidence="2 3">
    <name type="scientific">Cannabis sativa</name>
    <name type="common">Hemp</name>
    <name type="synonym">Marijuana</name>
    <dbReference type="NCBI Taxonomy" id="3483"/>
    <lineage>
        <taxon>Eukaryota</taxon>
        <taxon>Viridiplantae</taxon>
        <taxon>Streptophyta</taxon>
        <taxon>Embryophyta</taxon>
        <taxon>Tracheophyta</taxon>
        <taxon>Spermatophyta</taxon>
        <taxon>Magnoliopsida</taxon>
        <taxon>eudicotyledons</taxon>
        <taxon>Gunneridae</taxon>
        <taxon>Pentapetalae</taxon>
        <taxon>rosids</taxon>
        <taxon>fabids</taxon>
        <taxon>Rosales</taxon>
        <taxon>Cannabaceae</taxon>
        <taxon>Cannabis</taxon>
    </lineage>
</organism>
<name>A0A7J6I7D8_CANSA</name>
<accession>A0A7J6I7D8</accession>
<reference evidence="2 3" key="1">
    <citation type="journal article" date="2020" name="bioRxiv">
        <title>Sequence and annotation of 42 cannabis genomes reveals extensive copy number variation in cannabinoid synthesis and pathogen resistance genes.</title>
        <authorList>
            <person name="Mckernan K.J."/>
            <person name="Helbert Y."/>
            <person name="Kane L.T."/>
            <person name="Ebling H."/>
            <person name="Zhang L."/>
            <person name="Liu B."/>
            <person name="Eaton Z."/>
            <person name="Mclaughlin S."/>
            <person name="Kingan S."/>
            <person name="Baybayan P."/>
            <person name="Concepcion G."/>
            <person name="Jordan M."/>
            <person name="Riva A."/>
            <person name="Barbazuk W."/>
            <person name="Harkins T."/>
        </authorList>
    </citation>
    <scope>NUCLEOTIDE SEQUENCE [LARGE SCALE GENOMIC DNA]</scope>
    <source>
        <strain evidence="3">cv. Jamaican Lion 4</strain>
        <tissue evidence="2">Leaf</tissue>
    </source>
</reference>
<dbReference type="Proteomes" id="UP000583929">
    <property type="component" value="Unassembled WGS sequence"/>
</dbReference>
<comment type="caution">
    <text evidence="2">The sequence shown here is derived from an EMBL/GenBank/DDBJ whole genome shotgun (WGS) entry which is preliminary data.</text>
</comment>
<sequence>MSTSSSTPPYFRGVKVPRKSGSQPSIEQPALAPRSSNNKEQPASLSSSSNDQLPTDYPSSSIAAEPSPSLRLNGLSMFYPAFAPLSTTGMVILPAPLSSPAARARSPSPNSHFIVDFPYASSRFTNVNRLYRRVGWLYTLMRIPSSNLLVCIAPNYRSDPPDEKLNSALLLSRRTYPPRDSWNFCGLRWRKSTKARQIDRLLSRC</sequence>
<evidence type="ECO:0000256" key="1">
    <source>
        <dbReference type="SAM" id="MobiDB-lite"/>
    </source>
</evidence>
<evidence type="ECO:0000313" key="2">
    <source>
        <dbReference type="EMBL" id="KAF4403477.1"/>
    </source>
</evidence>